<dbReference type="EMBL" id="JAFBBK010000001">
    <property type="protein sequence ID" value="MBM7417080.1"/>
    <property type="molecule type" value="Genomic_DNA"/>
</dbReference>
<comment type="catalytic activity">
    <reaction evidence="1">
        <text>a monocarboxylic acid amide + H2O = a monocarboxylate + NH4(+)</text>
        <dbReference type="Rhea" id="RHEA:12020"/>
        <dbReference type="ChEBI" id="CHEBI:15377"/>
        <dbReference type="ChEBI" id="CHEBI:28938"/>
        <dbReference type="ChEBI" id="CHEBI:35757"/>
        <dbReference type="ChEBI" id="CHEBI:83628"/>
        <dbReference type="EC" id="3.5.1.4"/>
    </reaction>
</comment>
<gene>
    <name evidence="5" type="ORF">JOE42_003813</name>
</gene>
<dbReference type="Gene3D" id="3.90.1300.10">
    <property type="entry name" value="Amidase signature (AS) domain"/>
    <property type="match status" value="1"/>
</dbReference>
<dbReference type="Proteomes" id="UP000703038">
    <property type="component" value="Unassembled WGS sequence"/>
</dbReference>
<evidence type="ECO:0000259" key="4">
    <source>
        <dbReference type="Pfam" id="PF01425"/>
    </source>
</evidence>
<evidence type="ECO:0000256" key="1">
    <source>
        <dbReference type="ARBA" id="ARBA00001311"/>
    </source>
</evidence>
<comment type="caution">
    <text evidence="5">The sequence shown here is derived from an EMBL/GenBank/DDBJ whole genome shotgun (WGS) entry which is preliminary data.</text>
</comment>
<dbReference type="GO" id="GO:0004040">
    <property type="term" value="F:amidase activity"/>
    <property type="evidence" value="ECO:0007669"/>
    <property type="project" value="UniProtKB-EC"/>
</dbReference>
<keyword evidence="6" id="KW-1185">Reference proteome</keyword>
<evidence type="ECO:0000256" key="2">
    <source>
        <dbReference type="ARBA" id="ARBA00009199"/>
    </source>
</evidence>
<dbReference type="PANTHER" id="PTHR11895">
    <property type="entry name" value="TRANSAMIDASE"/>
    <property type="match status" value="1"/>
</dbReference>
<feature type="domain" description="Amidase" evidence="4">
    <location>
        <begin position="27"/>
        <end position="429"/>
    </location>
</feature>
<sequence>MSREQVGPTATYIADDVRNGRVQPAAVAREALDRIAARNDDLHAFVVVRPDEVLREADAVAVRADLRALPLAGVPVAIKDNVPVTGYPMRNGSLATSDTLAAADHPVVARLRGAGAVVVGLTSVPELCLWGATDGADGIARNPWNRDLTPGGSSGGAAAAVASGMVPVAHGNDGMGSIRIPAANCGLVGIKPGLGLVPSRLGNGSWFGMAENGPLTTTVADAALLLSVMADDPDLAYVDAPETTRIGVAVESPSPVVRVDPHFRQAALDVARELERIGHRTSTAALPYPASPLGQLARWTAGGAADAAGLDVSALQKRTRRHIAVGRRAARFVRPSQTETLTRRMRSYFESVDVVLTPALAAPPIRADRWSERGWAANMAANIRYAPFAAPWNLLGWPAVSVPAGLHPESGTPLAVQLAGPPGSERRLLALAAQIEQHRPWPRTAADR</sequence>
<name>A0ABS2KZN1_9NOCA</name>
<dbReference type="InterPro" id="IPR036928">
    <property type="entry name" value="AS_sf"/>
</dbReference>
<dbReference type="PANTHER" id="PTHR11895:SF7">
    <property type="entry name" value="GLUTAMYL-TRNA(GLN) AMIDOTRANSFERASE SUBUNIT A, MITOCHONDRIAL"/>
    <property type="match status" value="1"/>
</dbReference>
<dbReference type="SUPFAM" id="SSF75304">
    <property type="entry name" value="Amidase signature (AS) enzymes"/>
    <property type="match status" value="1"/>
</dbReference>
<comment type="similarity">
    <text evidence="2">Belongs to the amidase family.</text>
</comment>
<keyword evidence="5" id="KW-0378">Hydrolase</keyword>
<evidence type="ECO:0000256" key="3">
    <source>
        <dbReference type="ARBA" id="ARBA00012922"/>
    </source>
</evidence>
<evidence type="ECO:0000313" key="5">
    <source>
        <dbReference type="EMBL" id="MBM7417080.1"/>
    </source>
</evidence>
<protein>
    <recommendedName>
        <fullName evidence="3">amidase</fullName>
        <ecNumber evidence="3">3.5.1.4</ecNumber>
    </recommendedName>
</protein>
<dbReference type="RefSeq" id="WP_204869742.1">
    <property type="nucleotide sequence ID" value="NZ_JAFBBK010000001.1"/>
</dbReference>
<dbReference type="Pfam" id="PF01425">
    <property type="entry name" value="Amidase"/>
    <property type="match status" value="1"/>
</dbReference>
<evidence type="ECO:0000313" key="6">
    <source>
        <dbReference type="Proteomes" id="UP000703038"/>
    </source>
</evidence>
<dbReference type="EC" id="3.5.1.4" evidence="3"/>
<reference evidence="5 6" key="1">
    <citation type="submission" date="2021-01" db="EMBL/GenBank/DDBJ databases">
        <title>Genomics of switchgrass bacterial isolates.</title>
        <authorList>
            <person name="Shade A."/>
        </authorList>
    </citation>
    <scope>NUCLEOTIDE SEQUENCE [LARGE SCALE GENOMIC DNA]</scope>
    <source>
        <strain evidence="5 6">PvP111</strain>
    </source>
</reference>
<accession>A0ABS2KZN1</accession>
<dbReference type="InterPro" id="IPR023631">
    <property type="entry name" value="Amidase_dom"/>
</dbReference>
<proteinExistence type="inferred from homology"/>
<organism evidence="5 6">
    <name type="scientific">Rhodococcoides corynebacterioides</name>
    <dbReference type="NCBI Taxonomy" id="53972"/>
    <lineage>
        <taxon>Bacteria</taxon>
        <taxon>Bacillati</taxon>
        <taxon>Actinomycetota</taxon>
        <taxon>Actinomycetes</taxon>
        <taxon>Mycobacteriales</taxon>
        <taxon>Nocardiaceae</taxon>
        <taxon>Rhodococcoides</taxon>
    </lineage>
</organism>
<dbReference type="InterPro" id="IPR000120">
    <property type="entry name" value="Amidase"/>
</dbReference>